<dbReference type="PROSITE" id="PS51900">
    <property type="entry name" value="CB"/>
    <property type="match status" value="1"/>
</dbReference>
<evidence type="ECO:0000313" key="8">
    <source>
        <dbReference type="EMBL" id="QDV43929.1"/>
    </source>
</evidence>
<evidence type="ECO:0000256" key="1">
    <source>
        <dbReference type="ARBA" id="ARBA00008857"/>
    </source>
</evidence>
<dbReference type="PANTHER" id="PTHR30349">
    <property type="entry name" value="PHAGE INTEGRASE-RELATED"/>
    <property type="match status" value="1"/>
</dbReference>
<dbReference type="OrthoDB" id="7830133at2"/>
<dbReference type="InterPro" id="IPR011010">
    <property type="entry name" value="DNA_brk_join_enz"/>
</dbReference>
<proteinExistence type="inferred from homology"/>
<dbReference type="SUPFAM" id="SSF56349">
    <property type="entry name" value="DNA breaking-rejoining enzymes"/>
    <property type="match status" value="1"/>
</dbReference>
<evidence type="ECO:0000259" key="7">
    <source>
        <dbReference type="PROSITE" id="PS51900"/>
    </source>
</evidence>
<dbReference type="GO" id="GO:0015074">
    <property type="term" value="P:DNA integration"/>
    <property type="evidence" value="ECO:0007669"/>
    <property type="project" value="UniProtKB-KW"/>
</dbReference>
<dbReference type="PANTHER" id="PTHR30349:SF41">
    <property type="entry name" value="INTEGRASE_RECOMBINASE PROTEIN MJ0367-RELATED"/>
    <property type="match status" value="1"/>
</dbReference>
<dbReference type="Pfam" id="PF00589">
    <property type="entry name" value="Phage_integrase"/>
    <property type="match status" value="1"/>
</dbReference>
<keyword evidence="3 5" id="KW-0238">DNA-binding</keyword>
<dbReference type="InterPro" id="IPR002104">
    <property type="entry name" value="Integrase_catalytic"/>
</dbReference>
<dbReference type="InterPro" id="IPR010998">
    <property type="entry name" value="Integrase_recombinase_N"/>
</dbReference>
<name>A0A518HSU6_9BACT</name>
<dbReference type="AlphaFoldDB" id="A0A518HSU6"/>
<dbReference type="GO" id="GO:0006310">
    <property type="term" value="P:DNA recombination"/>
    <property type="evidence" value="ECO:0007669"/>
    <property type="project" value="UniProtKB-KW"/>
</dbReference>
<accession>A0A518HSU6</accession>
<evidence type="ECO:0000313" key="9">
    <source>
        <dbReference type="Proteomes" id="UP000319004"/>
    </source>
</evidence>
<dbReference type="InterPro" id="IPR004107">
    <property type="entry name" value="Integrase_SAM-like_N"/>
</dbReference>
<dbReference type="Proteomes" id="UP000319004">
    <property type="component" value="Chromosome"/>
</dbReference>
<evidence type="ECO:0000256" key="4">
    <source>
        <dbReference type="ARBA" id="ARBA00023172"/>
    </source>
</evidence>
<dbReference type="KEGG" id="snep:Enr13x_37890"/>
<keyword evidence="2" id="KW-0229">DNA integration</keyword>
<evidence type="ECO:0000256" key="3">
    <source>
        <dbReference type="ARBA" id="ARBA00023125"/>
    </source>
</evidence>
<dbReference type="InterPro" id="IPR013762">
    <property type="entry name" value="Integrase-like_cat_sf"/>
</dbReference>
<reference evidence="8 9" key="1">
    <citation type="submission" date="2019-03" db="EMBL/GenBank/DDBJ databases">
        <title>Deep-cultivation of Planctomycetes and their phenomic and genomic characterization uncovers novel biology.</title>
        <authorList>
            <person name="Wiegand S."/>
            <person name="Jogler M."/>
            <person name="Boedeker C."/>
            <person name="Pinto D."/>
            <person name="Vollmers J."/>
            <person name="Rivas-Marin E."/>
            <person name="Kohn T."/>
            <person name="Peeters S.H."/>
            <person name="Heuer A."/>
            <person name="Rast P."/>
            <person name="Oberbeckmann S."/>
            <person name="Bunk B."/>
            <person name="Jeske O."/>
            <person name="Meyerdierks A."/>
            <person name="Storesund J.E."/>
            <person name="Kallscheuer N."/>
            <person name="Luecker S."/>
            <person name="Lage O.M."/>
            <person name="Pohl T."/>
            <person name="Merkel B.J."/>
            <person name="Hornburger P."/>
            <person name="Mueller R.-W."/>
            <person name="Bruemmer F."/>
            <person name="Labrenz M."/>
            <person name="Spormann A.M."/>
            <person name="Op den Camp H."/>
            <person name="Overmann J."/>
            <person name="Amann R."/>
            <person name="Jetten M.S.M."/>
            <person name="Mascher T."/>
            <person name="Medema M.H."/>
            <person name="Devos D.P."/>
            <person name="Kaster A.-K."/>
            <person name="Ovreas L."/>
            <person name="Rohde M."/>
            <person name="Galperin M.Y."/>
            <person name="Jogler C."/>
        </authorList>
    </citation>
    <scope>NUCLEOTIDE SEQUENCE [LARGE SCALE GENOMIC DNA]</scope>
    <source>
        <strain evidence="8 9">Enr13</strain>
    </source>
</reference>
<dbReference type="RefSeq" id="WP_145388344.1">
    <property type="nucleotide sequence ID" value="NZ_CP037423.1"/>
</dbReference>
<dbReference type="Gene3D" id="1.10.443.10">
    <property type="entry name" value="Intergrase catalytic core"/>
    <property type="match status" value="1"/>
</dbReference>
<organism evidence="8 9">
    <name type="scientific">Stieleria neptunia</name>
    <dbReference type="NCBI Taxonomy" id="2527979"/>
    <lineage>
        <taxon>Bacteria</taxon>
        <taxon>Pseudomonadati</taxon>
        <taxon>Planctomycetota</taxon>
        <taxon>Planctomycetia</taxon>
        <taxon>Pirellulales</taxon>
        <taxon>Pirellulaceae</taxon>
        <taxon>Stieleria</taxon>
    </lineage>
</organism>
<dbReference type="Pfam" id="PF02899">
    <property type="entry name" value="Phage_int_SAM_1"/>
    <property type="match status" value="1"/>
</dbReference>
<dbReference type="PROSITE" id="PS51898">
    <property type="entry name" value="TYR_RECOMBINASE"/>
    <property type="match status" value="1"/>
</dbReference>
<evidence type="ECO:0000256" key="5">
    <source>
        <dbReference type="PROSITE-ProRule" id="PRU01248"/>
    </source>
</evidence>
<dbReference type="EMBL" id="CP037423">
    <property type="protein sequence ID" value="QDV43929.1"/>
    <property type="molecule type" value="Genomic_DNA"/>
</dbReference>
<keyword evidence="9" id="KW-1185">Reference proteome</keyword>
<sequence>MTTKGELVVMPEDLESGLTPGRIDVPRDLSSSARVAGFLSELIPAVGHSDAAAVLVPWFCDVVKSPHSRRAYGRDLAEFVFQMGELGIHPLHVTGDEIRIYKEALRRGGLRKSTIARKLSVLRGVFEQFGKRGYIDWETVGDIQSVSSDSVDKNTTPALSEKEAKAMLHAPNIETVQGLRDYAMLFTYFITACRASAVANAKVSDLERTETNWYLVVTEKREKTERKSLLEAAEAIHAWLERSKLVENAPLFPALERDRVTPTGRHLSSRQVLNLVKKYARSAGIQVERVGRGVCSHSLRKTALTNALNHGAKMEQVQALAGHADIRTTQLYYENKESDAEDAARHIQIR</sequence>
<gene>
    <name evidence="8" type="primary">xerD_9</name>
    <name evidence="8" type="ORF">Enr13x_37890</name>
</gene>
<evidence type="ECO:0000259" key="6">
    <source>
        <dbReference type="PROSITE" id="PS51898"/>
    </source>
</evidence>
<comment type="similarity">
    <text evidence="1">Belongs to the 'phage' integrase family.</text>
</comment>
<dbReference type="InterPro" id="IPR050090">
    <property type="entry name" value="Tyrosine_recombinase_XerCD"/>
</dbReference>
<feature type="domain" description="Tyr recombinase" evidence="6">
    <location>
        <begin position="154"/>
        <end position="347"/>
    </location>
</feature>
<keyword evidence="4" id="KW-0233">DNA recombination</keyword>
<protein>
    <submittedName>
        <fullName evidence="8">Tyrosine recombinase XerD</fullName>
    </submittedName>
</protein>
<dbReference type="Gene3D" id="1.10.150.130">
    <property type="match status" value="1"/>
</dbReference>
<feature type="domain" description="Core-binding (CB)" evidence="7">
    <location>
        <begin position="29"/>
        <end position="130"/>
    </location>
</feature>
<dbReference type="GO" id="GO:0003677">
    <property type="term" value="F:DNA binding"/>
    <property type="evidence" value="ECO:0007669"/>
    <property type="project" value="UniProtKB-UniRule"/>
</dbReference>
<evidence type="ECO:0000256" key="2">
    <source>
        <dbReference type="ARBA" id="ARBA00022908"/>
    </source>
</evidence>
<dbReference type="InterPro" id="IPR044068">
    <property type="entry name" value="CB"/>
</dbReference>
<dbReference type="SUPFAM" id="SSF47823">
    <property type="entry name" value="lambda integrase-like, N-terminal domain"/>
    <property type="match status" value="1"/>
</dbReference>